<accession>A0A2J6SPH1</accession>
<gene>
    <name evidence="3" type="ORF">K444DRAFT_668741</name>
</gene>
<proteinExistence type="predicted"/>
<feature type="chain" id="PRO_5014423055" description="LysM domain-containing protein" evidence="2">
    <location>
        <begin position="20"/>
        <end position="1290"/>
    </location>
</feature>
<dbReference type="OrthoDB" id="3565291at2759"/>
<dbReference type="EMBL" id="KZ613899">
    <property type="protein sequence ID" value="PMD52620.1"/>
    <property type="molecule type" value="Genomic_DNA"/>
</dbReference>
<feature type="region of interest" description="Disordered" evidence="1">
    <location>
        <begin position="1048"/>
        <end position="1134"/>
    </location>
</feature>
<keyword evidence="4" id="KW-1185">Reference proteome</keyword>
<feature type="region of interest" description="Disordered" evidence="1">
    <location>
        <begin position="429"/>
        <end position="475"/>
    </location>
</feature>
<evidence type="ECO:0000313" key="3">
    <source>
        <dbReference type="EMBL" id="PMD52620.1"/>
    </source>
</evidence>
<feature type="compositionally biased region" description="Low complexity" evidence="1">
    <location>
        <begin position="141"/>
        <end position="214"/>
    </location>
</feature>
<evidence type="ECO:0000256" key="1">
    <source>
        <dbReference type="SAM" id="MobiDB-lite"/>
    </source>
</evidence>
<feature type="signal peptide" evidence="2">
    <location>
        <begin position="1"/>
        <end position="19"/>
    </location>
</feature>
<feature type="compositionally biased region" description="Low complexity" evidence="1">
    <location>
        <begin position="506"/>
        <end position="516"/>
    </location>
</feature>
<dbReference type="Proteomes" id="UP000235371">
    <property type="component" value="Unassembled WGS sequence"/>
</dbReference>
<dbReference type="InParanoid" id="A0A2J6SPH1"/>
<sequence length="1290" mass="131281">MEFAHWTLAILLATSLTQASWIPTRNQQQRAERDLAVSANVDTAVEVHLSDFATLEELAEELIIDFRCLLDANPLLSTLHAGDHCIVPYSCCGTSCKGKFCSKRPQCHGHSTSSAPVQTTGTTTTCVTTITTSIPTTLSTSTSITVVPPASSSTSIVTHTNSSTATISPASSTAVVPPASSSSVPPGSSSTPPGSSSITPGSSTTTPGSSTIPGIVTTTNSLGQTVISDSSGAVTLTTGISTASVVTLPDGSIVTFQPSTTTPGSSSPPATVPGVVTTTNSLGQTVISDSSGAVTLSTGISTASVVTLPDGSVVTFQPSTTATGSSSPPTTISGVVTTTNSLGQTVISDSSGAVTLPTGISTASVVTLPDSSIVTFQPTTQATSSSSLPGILTTTDPAGETVISSSGEQFTIPTAATTPITLTNGNGSIFTFSPTVSPPPGSSSPTSSSGPPGVITTTDPAGETVISSSGEGFTIPTAVTTPITLTNGDGSVFTFSPTFSPPPGSSSPTSLSGPPGIITTTDPAGETVISSSGEGFTIPTAVTTPITVTNGEGSVFTFSPTGPPSSSSTSSSTIPIGGIFPVTTSVPAPKATDGGTEIPCNLWFFDLCIQFGDISIGGWEFNLPTGVRPPGPPPGITFPPSLSISVSISGTLPPWPSVTIGPDNLPTYEPKPTDGPDDGCKTESAEVCLTSTSFGVDTATVTTTSSVLSTCATIFGCDVTDSASSTATTSTASSSDYPYSCTLGCTACVAKRGLTTATAAPPLPTTDTKKAKDLFSYARNLTLAERDIPSEANADGIAEFYSEVAGASDTTVVSEDNVGQTEISSSRFKYFDNSELNILVEGLRGCTSVVVVSRLGVYVSHLWEPYFGVSPSYNFQTGVVNYLNTGRDSGLTGGVTENGVTESLTVLVQGGVFGDTATTKIFIMTPATLDLDLTAGVSSADQRASLTNGDFQPLFDGSTTIPQGVTLPDRLTPIKTQLGQLMPGVPISQFTYRRQTNDRFLSSDGYGKATVVYSNNQKEDPNTFEPIGPPQQAIWQCWMQGKLMGSDQWDALPGQTGSCPANQKRQAGSLCSSPTTSPGTPTSVPPTTSISSTSVPPSSSIPASTPSTVTITPTPSGSSSPPLSNLPTLTTAQSTPAGETCVSTATSTQCALGPNPSETACVTNTYCASFAPTAVTTSSTAAPTPTGQVYIDIYTDSDCINVLEQTILNAIGQCYSPTDSKGNPITFACFALTYISTAASNSADLIAYKDGGCFAQFDTDSQTYPNLTSIQYQNEKPFTLGSLSLGSAGK</sequence>
<name>A0A2J6SPH1_9HELO</name>
<protein>
    <recommendedName>
        <fullName evidence="5">LysM domain-containing protein</fullName>
    </recommendedName>
</protein>
<feature type="region of interest" description="Disordered" evidence="1">
    <location>
        <begin position="494"/>
        <end position="516"/>
    </location>
</feature>
<evidence type="ECO:0000256" key="2">
    <source>
        <dbReference type="SAM" id="SignalP"/>
    </source>
</evidence>
<feature type="compositionally biased region" description="Polar residues" evidence="1">
    <location>
        <begin position="465"/>
        <end position="475"/>
    </location>
</feature>
<feature type="compositionally biased region" description="Polar residues" evidence="1">
    <location>
        <begin position="1055"/>
        <end position="1071"/>
    </location>
</feature>
<reference evidence="3 4" key="1">
    <citation type="submission" date="2016-04" db="EMBL/GenBank/DDBJ databases">
        <title>A degradative enzymes factory behind the ericoid mycorrhizal symbiosis.</title>
        <authorList>
            <consortium name="DOE Joint Genome Institute"/>
            <person name="Martino E."/>
            <person name="Morin E."/>
            <person name="Grelet G."/>
            <person name="Kuo A."/>
            <person name="Kohler A."/>
            <person name="Daghino S."/>
            <person name="Barry K."/>
            <person name="Choi C."/>
            <person name="Cichocki N."/>
            <person name="Clum A."/>
            <person name="Copeland A."/>
            <person name="Hainaut M."/>
            <person name="Haridas S."/>
            <person name="Labutti K."/>
            <person name="Lindquist E."/>
            <person name="Lipzen A."/>
            <person name="Khouja H.-R."/>
            <person name="Murat C."/>
            <person name="Ohm R."/>
            <person name="Olson A."/>
            <person name="Spatafora J."/>
            <person name="Veneault-Fourrey C."/>
            <person name="Henrissat B."/>
            <person name="Grigoriev I."/>
            <person name="Martin F."/>
            <person name="Perotto S."/>
        </authorList>
    </citation>
    <scope>NUCLEOTIDE SEQUENCE [LARGE SCALE GENOMIC DNA]</scope>
    <source>
        <strain evidence="3 4">E</strain>
    </source>
</reference>
<evidence type="ECO:0000313" key="4">
    <source>
        <dbReference type="Proteomes" id="UP000235371"/>
    </source>
</evidence>
<feature type="compositionally biased region" description="Low complexity" evidence="1">
    <location>
        <begin position="1072"/>
        <end position="1131"/>
    </location>
</feature>
<dbReference type="RefSeq" id="XP_024729524.1">
    <property type="nucleotide sequence ID" value="XM_024887441.1"/>
</dbReference>
<organism evidence="3 4">
    <name type="scientific">Hyaloscypha bicolor E</name>
    <dbReference type="NCBI Taxonomy" id="1095630"/>
    <lineage>
        <taxon>Eukaryota</taxon>
        <taxon>Fungi</taxon>
        <taxon>Dikarya</taxon>
        <taxon>Ascomycota</taxon>
        <taxon>Pezizomycotina</taxon>
        <taxon>Leotiomycetes</taxon>
        <taxon>Helotiales</taxon>
        <taxon>Hyaloscyphaceae</taxon>
        <taxon>Hyaloscypha</taxon>
        <taxon>Hyaloscypha bicolor</taxon>
    </lineage>
</organism>
<evidence type="ECO:0008006" key="5">
    <source>
        <dbReference type="Google" id="ProtNLM"/>
    </source>
</evidence>
<feature type="region of interest" description="Disordered" evidence="1">
    <location>
        <begin position="141"/>
        <end position="217"/>
    </location>
</feature>
<dbReference type="GeneID" id="36595517"/>
<keyword evidence="2" id="KW-0732">Signal</keyword>
<feature type="compositionally biased region" description="Low complexity" evidence="1">
    <location>
        <begin position="443"/>
        <end position="458"/>
    </location>
</feature>
<dbReference type="STRING" id="1095630.A0A2J6SPH1"/>